<evidence type="ECO:0008006" key="13">
    <source>
        <dbReference type="Google" id="ProtNLM"/>
    </source>
</evidence>
<keyword evidence="6 8" id="KW-0408">Iron</keyword>
<keyword evidence="4 8" id="KW-0479">Metal-binding</keyword>
<reference evidence="11 12" key="1">
    <citation type="submission" date="2024-01" db="EMBL/GenBank/DDBJ databases">
        <title>The genomes of 5 underutilized Papilionoideae crops provide insights into root nodulation and disease resistanc.</title>
        <authorList>
            <person name="Jiang F."/>
        </authorList>
    </citation>
    <scope>NUCLEOTIDE SEQUENCE [LARGE SCALE GENOMIC DNA]</scope>
    <source>
        <strain evidence="11">DUOXIRENSHENG_FW03</strain>
        <tissue evidence="11">Leaves</tissue>
    </source>
</reference>
<evidence type="ECO:0000256" key="2">
    <source>
        <dbReference type="ARBA" id="ARBA00010617"/>
    </source>
</evidence>
<dbReference type="InterPro" id="IPR001128">
    <property type="entry name" value="Cyt_P450"/>
</dbReference>
<dbReference type="InterPro" id="IPR036396">
    <property type="entry name" value="Cyt_P450_sf"/>
</dbReference>
<proteinExistence type="inferred from homology"/>
<dbReference type="Proteomes" id="UP001386955">
    <property type="component" value="Unassembled WGS sequence"/>
</dbReference>
<dbReference type="EMBL" id="JAYMYS010000007">
    <property type="protein sequence ID" value="KAK7387155.1"/>
    <property type="molecule type" value="Genomic_DNA"/>
</dbReference>
<name>A0AAN9S1T7_PSOTE</name>
<dbReference type="InterPro" id="IPR017972">
    <property type="entry name" value="Cyt_P450_CS"/>
</dbReference>
<feature type="transmembrane region" description="Helical" evidence="10">
    <location>
        <begin position="20"/>
        <end position="39"/>
    </location>
</feature>
<dbReference type="CDD" id="cd11072">
    <property type="entry name" value="CYP71-like"/>
    <property type="match status" value="1"/>
</dbReference>
<dbReference type="PANTHER" id="PTHR47955">
    <property type="entry name" value="CYTOCHROME P450 FAMILY 71 PROTEIN"/>
    <property type="match status" value="1"/>
</dbReference>
<organism evidence="11 12">
    <name type="scientific">Psophocarpus tetragonolobus</name>
    <name type="common">Winged bean</name>
    <name type="synonym">Dolichos tetragonolobus</name>
    <dbReference type="NCBI Taxonomy" id="3891"/>
    <lineage>
        <taxon>Eukaryota</taxon>
        <taxon>Viridiplantae</taxon>
        <taxon>Streptophyta</taxon>
        <taxon>Embryophyta</taxon>
        <taxon>Tracheophyta</taxon>
        <taxon>Spermatophyta</taxon>
        <taxon>Magnoliopsida</taxon>
        <taxon>eudicotyledons</taxon>
        <taxon>Gunneridae</taxon>
        <taxon>Pentapetalae</taxon>
        <taxon>rosids</taxon>
        <taxon>fabids</taxon>
        <taxon>Fabales</taxon>
        <taxon>Fabaceae</taxon>
        <taxon>Papilionoideae</taxon>
        <taxon>50 kb inversion clade</taxon>
        <taxon>NPAAA clade</taxon>
        <taxon>indigoferoid/millettioid clade</taxon>
        <taxon>Phaseoleae</taxon>
        <taxon>Psophocarpus</taxon>
    </lineage>
</organism>
<evidence type="ECO:0000256" key="3">
    <source>
        <dbReference type="ARBA" id="ARBA00022617"/>
    </source>
</evidence>
<comment type="similarity">
    <text evidence="2 9">Belongs to the cytochrome P450 family.</text>
</comment>
<dbReference type="GO" id="GO:0005506">
    <property type="term" value="F:iron ion binding"/>
    <property type="evidence" value="ECO:0007669"/>
    <property type="project" value="InterPro"/>
</dbReference>
<keyword evidence="7 9" id="KW-0503">Monooxygenase</keyword>
<evidence type="ECO:0000256" key="5">
    <source>
        <dbReference type="ARBA" id="ARBA00023002"/>
    </source>
</evidence>
<dbReference type="GO" id="GO:0004497">
    <property type="term" value="F:monooxygenase activity"/>
    <property type="evidence" value="ECO:0007669"/>
    <property type="project" value="UniProtKB-KW"/>
</dbReference>
<keyword evidence="10" id="KW-1133">Transmembrane helix</keyword>
<evidence type="ECO:0000256" key="9">
    <source>
        <dbReference type="RuleBase" id="RU000461"/>
    </source>
</evidence>
<dbReference type="Pfam" id="PF00067">
    <property type="entry name" value="p450"/>
    <property type="match status" value="1"/>
</dbReference>
<evidence type="ECO:0000256" key="6">
    <source>
        <dbReference type="ARBA" id="ARBA00023004"/>
    </source>
</evidence>
<dbReference type="GO" id="GO:0020037">
    <property type="term" value="F:heme binding"/>
    <property type="evidence" value="ECO:0007669"/>
    <property type="project" value="InterPro"/>
</dbReference>
<dbReference type="AlphaFoldDB" id="A0AAN9S1T7"/>
<feature type="binding site" description="axial binding residue" evidence="8">
    <location>
        <position position="452"/>
    </location>
    <ligand>
        <name>heme</name>
        <dbReference type="ChEBI" id="CHEBI:30413"/>
    </ligand>
    <ligandPart>
        <name>Fe</name>
        <dbReference type="ChEBI" id="CHEBI:18248"/>
    </ligandPart>
</feature>
<dbReference type="PANTHER" id="PTHR47955:SF8">
    <property type="entry name" value="CYTOCHROME P450 71D11-LIKE"/>
    <property type="match status" value="1"/>
</dbReference>
<keyword evidence="12" id="KW-1185">Reference proteome</keyword>
<dbReference type="PRINTS" id="PR00385">
    <property type="entry name" value="P450"/>
</dbReference>
<sequence>MNKIEGLDLSSVSTMDLQTFNFTSILFILIFMFMANKIMRKKSASIPNLPPGPWKLPVIGNIHNLLGSPPHRRLRDLCAKYGPLMHLKLGEVSTIVVSSPEYAKEVLNTHDLIFSSRPPILASKIMSYDSVGIAFAAYGDYWRQLRKICTLELLSSKRVQSFQPIRGEELTNLIKRIASKEGSPTNLTKEVLATISTIVSRTALGNKCRDHKKFITAVREATEVAGGFDLGDLYPSAEWLQHISGLKPKLEKYHQETDRIMQSIINEHREAKSNATQGQGKEVENDLVDVLMKEEFGLSDNSIKAVILDIYGGGTETSSTTITWAMAELIKNPRVMKKVQAEVREVFGKEGPPNESDMENLKYLKFVVKETLRLHPPGPLLLPRECGQACEINGYHIPIKSKIIVNAWAIGRDPNHWTEPERFYPERFIESSVDYKGNSFEYIPFGAGRRMCPGLNYGLINVEFPLALLMYHFDWEVPNGVKNEDLDMTEAFGVSVVRRDDLCLIPFTFHP</sequence>
<evidence type="ECO:0000313" key="12">
    <source>
        <dbReference type="Proteomes" id="UP001386955"/>
    </source>
</evidence>
<evidence type="ECO:0000313" key="11">
    <source>
        <dbReference type="EMBL" id="KAK7387155.1"/>
    </source>
</evidence>
<dbReference type="PROSITE" id="PS00086">
    <property type="entry name" value="CYTOCHROME_P450"/>
    <property type="match status" value="1"/>
</dbReference>
<dbReference type="GO" id="GO:0016705">
    <property type="term" value="F:oxidoreductase activity, acting on paired donors, with incorporation or reduction of molecular oxygen"/>
    <property type="evidence" value="ECO:0007669"/>
    <property type="project" value="InterPro"/>
</dbReference>
<dbReference type="Gene3D" id="1.10.630.10">
    <property type="entry name" value="Cytochrome P450"/>
    <property type="match status" value="1"/>
</dbReference>
<dbReference type="FunFam" id="1.10.630.10:FF:000008">
    <property type="entry name" value="Cytochrome P450 71D8"/>
    <property type="match status" value="1"/>
</dbReference>
<evidence type="ECO:0000256" key="10">
    <source>
        <dbReference type="SAM" id="Phobius"/>
    </source>
</evidence>
<comment type="cofactor">
    <cofactor evidence="1 8">
        <name>heme</name>
        <dbReference type="ChEBI" id="CHEBI:30413"/>
    </cofactor>
</comment>
<evidence type="ECO:0000256" key="4">
    <source>
        <dbReference type="ARBA" id="ARBA00022723"/>
    </source>
</evidence>
<keyword evidence="5 9" id="KW-0560">Oxidoreductase</keyword>
<evidence type="ECO:0000256" key="8">
    <source>
        <dbReference type="PIRSR" id="PIRSR602401-1"/>
    </source>
</evidence>
<evidence type="ECO:0000256" key="7">
    <source>
        <dbReference type="ARBA" id="ARBA00023033"/>
    </source>
</evidence>
<dbReference type="InterPro" id="IPR002401">
    <property type="entry name" value="Cyt_P450_E_grp-I"/>
</dbReference>
<dbReference type="PRINTS" id="PR00463">
    <property type="entry name" value="EP450I"/>
</dbReference>
<comment type="caution">
    <text evidence="11">The sequence shown here is derived from an EMBL/GenBank/DDBJ whole genome shotgun (WGS) entry which is preliminary data.</text>
</comment>
<gene>
    <name evidence="11" type="ORF">VNO78_27704</name>
</gene>
<keyword evidence="10" id="KW-0812">Transmembrane</keyword>
<accession>A0AAN9S1T7</accession>
<keyword evidence="3 8" id="KW-0349">Heme</keyword>
<protein>
    <recommendedName>
        <fullName evidence="13">Cytochrome P450</fullName>
    </recommendedName>
</protein>
<evidence type="ECO:0000256" key="1">
    <source>
        <dbReference type="ARBA" id="ARBA00001971"/>
    </source>
</evidence>
<keyword evidence="10" id="KW-0472">Membrane</keyword>
<dbReference type="SUPFAM" id="SSF48264">
    <property type="entry name" value="Cytochrome P450"/>
    <property type="match status" value="1"/>
</dbReference>